<dbReference type="Proteomes" id="UP001222325">
    <property type="component" value="Unassembled WGS sequence"/>
</dbReference>
<protein>
    <recommendedName>
        <fullName evidence="3">F-box domain-containing protein</fullName>
    </recommendedName>
</protein>
<gene>
    <name evidence="1" type="ORF">B0H15DRAFT_957397</name>
</gene>
<evidence type="ECO:0008006" key="3">
    <source>
        <dbReference type="Google" id="ProtNLM"/>
    </source>
</evidence>
<dbReference type="EMBL" id="JARJCN010000119">
    <property type="protein sequence ID" value="KAJ7073255.1"/>
    <property type="molecule type" value="Genomic_DNA"/>
</dbReference>
<organism evidence="1 2">
    <name type="scientific">Mycena belliarum</name>
    <dbReference type="NCBI Taxonomy" id="1033014"/>
    <lineage>
        <taxon>Eukaryota</taxon>
        <taxon>Fungi</taxon>
        <taxon>Dikarya</taxon>
        <taxon>Basidiomycota</taxon>
        <taxon>Agaricomycotina</taxon>
        <taxon>Agaricomycetes</taxon>
        <taxon>Agaricomycetidae</taxon>
        <taxon>Agaricales</taxon>
        <taxon>Marasmiineae</taxon>
        <taxon>Mycenaceae</taxon>
        <taxon>Mycena</taxon>
    </lineage>
</organism>
<name>A0AAD6XIJ2_9AGAR</name>
<evidence type="ECO:0000313" key="1">
    <source>
        <dbReference type="EMBL" id="KAJ7073255.1"/>
    </source>
</evidence>
<dbReference type="Gene3D" id="3.80.10.10">
    <property type="entry name" value="Ribonuclease Inhibitor"/>
    <property type="match status" value="1"/>
</dbReference>
<dbReference type="AlphaFoldDB" id="A0AAD6XIJ2"/>
<evidence type="ECO:0000313" key="2">
    <source>
        <dbReference type="Proteomes" id="UP001222325"/>
    </source>
</evidence>
<proteinExistence type="predicted"/>
<comment type="caution">
    <text evidence="1">The sequence shown here is derived from an EMBL/GenBank/DDBJ whole genome shotgun (WGS) entry which is preliminary data.</text>
</comment>
<reference evidence="1" key="1">
    <citation type="submission" date="2023-03" db="EMBL/GenBank/DDBJ databases">
        <title>Massive genome expansion in bonnet fungi (Mycena s.s.) driven by repeated elements and novel gene families across ecological guilds.</title>
        <authorList>
            <consortium name="Lawrence Berkeley National Laboratory"/>
            <person name="Harder C.B."/>
            <person name="Miyauchi S."/>
            <person name="Viragh M."/>
            <person name="Kuo A."/>
            <person name="Thoen E."/>
            <person name="Andreopoulos B."/>
            <person name="Lu D."/>
            <person name="Skrede I."/>
            <person name="Drula E."/>
            <person name="Henrissat B."/>
            <person name="Morin E."/>
            <person name="Kohler A."/>
            <person name="Barry K."/>
            <person name="LaButti K."/>
            <person name="Morin E."/>
            <person name="Salamov A."/>
            <person name="Lipzen A."/>
            <person name="Mereny Z."/>
            <person name="Hegedus B."/>
            <person name="Baldrian P."/>
            <person name="Stursova M."/>
            <person name="Weitz H."/>
            <person name="Taylor A."/>
            <person name="Grigoriev I.V."/>
            <person name="Nagy L.G."/>
            <person name="Martin F."/>
            <person name="Kauserud H."/>
        </authorList>
    </citation>
    <scope>NUCLEOTIDE SEQUENCE</scope>
    <source>
        <strain evidence="1">CBHHK173m</strain>
    </source>
</reference>
<sequence length="398" mass="44283">MIFANCVAIPIILPPSAQEPALALAATCRSWRNIVLNIPNLWSNIFIDFSSCRQTVELLEYAKAWLSRNKTSLIPLRNSTSRWAERRMQQANVDPIMHLVAPYLDRCREIDLRFLEAPIDEFFTFPTGSIDRLEVLHLETLGFSMPFTYASGAPLEVFRSAPRLRRVLFSTDLCSIDPHALGLPWAQLTGLHFIATYIPPLAIHTILSGSTVLRDCSLSIIQLDDALAAALARLPDCVLPALRSLMVEFSPETIDYAPFLRPLVLPALADLELRPPDAGRLPHCPWSQRAYTSLLSRSGFVLHRLAILHYMVTPQDLRAVLSGMPSLTDFTLHLWETTPWDATILHGIGTGALLPRLEAFTFSAFPTPDVLAALEARVRMGRSGGGEYVHCAACIHRA</sequence>
<keyword evidence="2" id="KW-1185">Reference proteome</keyword>
<accession>A0AAD6XIJ2</accession>
<dbReference type="InterPro" id="IPR032675">
    <property type="entry name" value="LRR_dom_sf"/>
</dbReference>